<organism evidence="1 2">
    <name type="scientific">Botryotinia convoluta</name>
    <dbReference type="NCBI Taxonomy" id="54673"/>
    <lineage>
        <taxon>Eukaryota</taxon>
        <taxon>Fungi</taxon>
        <taxon>Dikarya</taxon>
        <taxon>Ascomycota</taxon>
        <taxon>Pezizomycotina</taxon>
        <taxon>Leotiomycetes</taxon>
        <taxon>Helotiales</taxon>
        <taxon>Sclerotiniaceae</taxon>
        <taxon>Botryotinia</taxon>
    </lineage>
</organism>
<reference evidence="1 2" key="1">
    <citation type="submission" date="2017-12" db="EMBL/GenBank/DDBJ databases">
        <title>Comparative genomics of Botrytis spp.</title>
        <authorList>
            <person name="Valero-Jimenez C.A."/>
            <person name="Tapia P."/>
            <person name="Veloso J."/>
            <person name="Silva-Moreno E."/>
            <person name="Staats M."/>
            <person name="Valdes J.H."/>
            <person name="Van Kan J.A.L."/>
        </authorList>
    </citation>
    <scope>NUCLEOTIDE SEQUENCE [LARGE SCALE GENOMIC DNA]</scope>
    <source>
        <strain evidence="1 2">MUCL11595</strain>
    </source>
</reference>
<evidence type="ECO:0000313" key="1">
    <source>
        <dbReference type="EMBL" id="TGO53544.1"/>
    </source>
</evidence>
<sequence length="60" mass="6751">MTNNHRAERGSGGLVACPHQFFFQKKKKTHNNASLTLRDHCRGGRLSSKVKISKTNNNNN</sequence>
<evidence type="ECO:0000313" key="2">
    <source>
        <dbReference type="Proteomes" id="UP000297527"/>
    </source>
</evidence>
<proteinExistence type="predicted"/>
<gene>
    <name evidence="1" type="ORF">BCON_0121g00250</name>
</gene>
<comment type="caution">
    <text evidence="1">The sequence shown here is derived from an EMBL/GenBank/DDBJ whole genome shotgun (WGS) entry which is preliminary data.</text>
</comment>
<dbReference type="EMBL" id="PQXN01000121">
    <property type="protein sequence ID" value="TGO53544.1"/>
    <property type="molecule type" value="Genomic_DNA"/>
</dbReference>
<dbReference type="Proteomes" id="UP000297527">
    <property type="component" value="Unassembled WGS sequence"/>
</dbReference>
<accession>A0A4Z1HXV0</accession>
<protein>
    <submittedName>
        <fullName evidence="1">Uncharacterized protein</fullName>
    </submittedName>
</protein>
<name>A0A4Z1HXV0_9HELO</name>
<dbReference type="AlphaFoldDB" id="A0A4Z1HXV0"/>
<keyword evidence="2" id="KW-1185">Reference proteome</keyword>